<dbReference type="SMART" id="SM00954">
    <property type="entry name" value="RelA_SpoT"/>
    <property type="match status" value="1"/>
</dbReference>
<gene>
    <name evidence="3" type="ORF">N7476_009313</name>
</gene>
<keyword evidence="4" id="KW-1185">Reference proteome</keyword>
<dbReference type="GO" id="GO:0015969">
    <property type="term" value="P:guanosine tetraphosphate metabolic process"/>
    <property type="evidence" value="ECO:0007669"/>
    <property type="project" value="InterPro"/>
</dbReference>
<name>A0A9W9PN27_9EURO</name>
<proteinExistence type="predicted"/>
<dbReference type="InterPro" id="IPR007685">
    <property type="entry name" value="RelA_SpoT"/>
</dbReference>
<reference evidence="3" key="2">
    <citation type="journal article" date="2023" name="IMA Fungus">
        <title>Comparative genomic study of the Penicillium genus elucidates a diverse pangenome and 15 lateral gene transfer events.</title>
        <authorList>
            <person name="Petersen C."/>
            <person name="Sorensen T."/>
            <person name="Nielsen M.R."/>
            <person name="Sondergaard T.E."/>
            <person name="Sorensen J.L."/>
            <person name="Fitzpatrick D.A."/>
            <person name="Frisvad J.C."/>
            <person name="Nielsen K.L."/>
        </authorList>
    </citation>
    <scope>NUCLEOTIDE SEQUENCE</scope>
    <source>
        <strain evidence="3">IBT 21472</strain>
    </source>
</reference>
<evidence type="ECO:0000256" key="1">
    <source>
        <dbReference type="SAM" id="MobiDB-lite"/>
    </source>
</evidence>
<dbReference type="InterPro" id="IPR043519">
    <property type="entry name" value="NT_sf"/>
</dbReference>
<reference evidence="3" key="1">
    <citation type="submission" date="2022-12" db="EMBL/GenBank/DDBJ databases">
        <authorList>
            <person name="Petersen C."/>
        </authorList>
    </citation>
    <scope>NUCLEOTIDE SEQUENCE</scope>
    <source>
        <strain evidence="3">IBT 21472</strain>
    </source>
</reference>
<comment type="caution">
    <text evidence="3">The sequence shown here is derived from an EMBL/GenBank/DDBJ whole genome shotgun (WGS) entry which is preliminary data.</text>
</comment>
<dbReference type="AlphaFoldDB" id="A0A9W9PN27"/>
<dbReference type="Pfam" id="PF04607">
    <property type="entry name" value="RelA_SpoT"/>
    <property type="match status" value="1"/>
</dbReference>
<dbReference type="PANTHER" id="PTHR41773:SF1">
    <property type="entry name" value="RELA_SPOT DOMAIN-CONTAINING PROTEIN"/>
    <property type="match status" value="1"/>
</dbReference>
<dbReference type="Gene3D" id="3.30.460.10">
    <property type="entry name" value="Beta Polymerase, domain 2"/>
    <property type="match status" value="1"/>
</dbReference>
<protein>
    <submittedName>
        <fullName evidence="3">RelA/SpoT</fullName>
    </submittedName>
</protein>
<accession>A0A9W9PN27</accession>
<feature type="region of interest" description="Disordered" evidence="1">
    <location>
        <begin position="46"/>
        <end position="73"/>
    </location>
</feature>
<dbReference type="PANTHER" id="PTHR41773">
    <property type="entry name" value="GTP PYROPHOSPHATASE-RELATED"/>
    <property type="match status" value="1"/>
</dbReference>
<dbReference type="Proteomes" id="UP001147746">
    <property type="component" value="Unassembled WGS sequence"/>
</dbReference>
<dbReference type="EMBL" id="JAPZBO010000009">
    <property type="protein sequence ID" value="KAJ5302514.1"/>
    <property type="molecule type" value="Genomic_DNA"/>
</dbReference>
<sequence length="391" mass="45274">MAIPSPIEGSCIPTFINQYKQEKYAALAKRVADLCNKVISENGISLQTESRGKEPESLQKKLEERERESGPYKDSKDIYDKIIDLAGARIILNRPEDRHTIKGILYDIFEVSREKLMDQESGYKAVHYVVYLKKGRYSSYLQKTEARTPVEIQVQSHGIWQWSKLEHDSIYKMKRDPSPVMRDNLGFSIRAITLAEDFAQHTREMKAKKDAEYEEKQAKFKEKLKNPWSVGHYLDKWIPKHAADWAKDKSGNPGSATALYKFLDSREWRTAECLDRLLKEHLGDGAQDEYSKVAREYGRIDLNLIIYLIDREVLKHEENELRTSRGRNSNQEHLHKIRVLLSTFIWMNRLFPHLLNGIACSREMKIGTFFGLEFFGFQTAPASAPSKTKPA</sequence>
<evidence type="ECO:0000313" key="4">
    <source>
        <dbReference type="Proteomes" id="UP001147746"/>
    </source>
</evidence>
<evidence type="ECO:0000313" key="3">
    <source>
        <dbReference type="EMBL" id="KAJ5302514.1"/>
    </source>
</evidence>
<dbReference type="SUPFAM" id="SSF81301">
    <property type="entry name" value="Nucleotidyltransferase"/>
    <property type="match status" value="1"/>
</dbReference>
<evidence type="ECO:0000259" key="2">
    <source>
        <dbReference type="SMART" id="SM00954"/>
    </source>
</evidence>
<dbReference type="CDD" id="cd05399">
    <property type="entry name" value="NT_Rel-Spo_like"/>
    <property type="match status" value="1"/>
</dbReference>
<organism evidence="3 4">
    <name type="scientific">Penicillium atrosanguineum</name>
    <dbReference type="NCBI Taxonomy" id="1132637"/>
    <lineage>
        <taxon>Eukaryota</taxon>
        <taxon>Fungi</taxon>
        <taxon>Dikarya</taxon>
        <taxon>Ascomycota</taxon>
        <taxon>Pezizomycotina</taxon>
        <taxon>Eurotiomycetes</taxon>
        <taxon>Eurotiomycetidae</taxon>
        <taxon>Eurotiales</taxon>
        <taxon>Aspergillaceae</taxon>
        <taxon>Penicillium</taxon>
    </lineage>
</organism>
<feature type="domain" description="RelA/SpoT" evidence="2">
    <location>
        <begin position="50"/>
        <end position="177"/>
    </location>
</feature>
<feature type="compositionally biased region" description="Basic and acidic residues" evidence="1">
    <location>
        <begin position="50"/>
        <end position="73"/>
    </location>
</feature>